<evidence type="ECO:0000256" key="8">
    <source>
        <dbReference type="SAM" id="Phobius"/>
    </source>
</evidence>
<feature type="transmembrane region" description="Helical" evidence="8">
    <location>
        <begin position="16"/>
        <end position="37"/>
    </location>
</feature>
<keyword evidence="10" id="KW-1185">Reference proteome</keyword>
<dbReference type="InterPro" id="IPR003400">
    <property type="entry name" value="ExbD"/>
</dbReference>
<dbReference type="Pfam" id="PF02472">
    <property type="entry name" value="ExbD"/>
    <property type="match status" value="1"/>
</dbReference>
<dbReference type="PANTHER" id="PTHR30558:SF7">
    <property type="entry name" value="TOL-PAL SYSTEM PROTEIN TOLR"/>
    <property type="match status" value="1"/>
</dbReference>
<evidence type="ECO:0000256" key="2">
    <source>
        <dbReference type="ARBA" id="ARBA00005811"/>
    </source>
</evidence>
<sequence length="149" mass="16126">MAYKPQAGAQMASPNVIPMADIMLVLLIIFMVVTPLLTKDIPVDMASAANSRDMQDADKDDAIVVAVTRDGRIYLGSTNVQKDDLTGQVKDRIANRLDKTVYVRSDARAKYGDVVAAVDEIRSAGVDQLGLLTQRLLEKSAQAPRPPAD</sequence>
<keyword evidence="5 8" id="KW-1133">Transmembrane helix</keyword>
<comment type="caution">
    <text evidence="9">The sequence shown here is derived from an EMBL/GenBank/DDBJ whole genome shotgun (WGS) entry which is preliminary data.</text>
</comment>
<evidence type="ECO:0000256" key="4">
    <source>
        <dbReference type="ARBA" id="ARBA00022692"/>
    </source>
</evidence>
<dbReference type="PANTHER" id="PTHR30558">
    <property type="entry name" value="EXBD MEMBRANE COMPONENT OF PMF-DRIVEN MACROMOLECULE IMPORT SYSTEM"/>
    <property type="match status" value="1"/>
</dbReference>
<reference evidence="9" key="1">
    <citation type="submission" date="2020-06" db="EMBL/GenBank/DDBJ databases">
        <title>Legume-microbial interactions unlock mineral nutrients during tropical forest succession.</title>
        <authorList>
            <person name="Epihov D.Z."/>
        </authorList>
    </citation>
    <scope>NUCLEOTIDE SEQUENCE [LARGE SCALE GENOMIC DNA]</scope>
    <source>
        <strain evidence="9">Pan2503</strain>
    </source>
</reference>
<dbReference type="AlphaFoldDB" id="A0A7V8NPA7"/>
<accession>A0A7V8NPA7</accession>
<dbReference type="GO" id="GO:0022857">
    <property type="term" value="F:transmembrane transporter activity"/>
    <property type="evidence" value="ECO:0007669"/>
    <property type="project" value="InterPro"/>
</dbReference>
<evidence type="ECO:0000256" key="7">
    <source>
        <dbReference type="RuleBase" id="RU003879"/>
    </source>
</evidence>
<dbReference type="EMBL" id="JACDQQ010000666">
    <property type="protein sequence ID" value="MBA0084685.1"/>
    <property type="molecule type" value="Genomic_DNA"/>
</dbReference>
<dbReference type="Gene3D" id="3.30.420.270">
    <property type="match status" value="1"/>
</dbReference>
<keyword evidence="7" id="KW-0813">Transport</keyword>
<evidence type="ECO:0000256" key="5">
    <source>
        <dbReference type="ARBA" id="ARBA00022989"/>
    </source>
</evidence>
<comment type="subcellular location">
    <subcellularLocation>
        <location evidence="1">Cell membrane</location>
        <topology evidence="1">Single-pass membrane protein</topology>
    </subcellularLocation>
    <subcellularLocation>
        <location evidence="7">Cell membrane</location>
        <topology evidence="7">Single-pass type II membrane protein</topology>
    </subcellularLocation>
</comment>
<name>A0A7V8NPA7_9BACT</name>
<evidence type="ECO:0000256" key="1">
    <source>
        <dbReference type="ARBA" id="ARBA00004162"/>
    </source>
</evidence>
<dbReference type="GO" id="GO:0015031">
    <property type="term" value="P:protein transport"/>
    <property type="evidence" value="ECO:0007669"/>
    <property type="project" value="UniProtKB-KW"/>
</dbReference>
<keyword evidence="4 7" id="KW-0812">Transmembrane</keyword>
<gene>
    <name evidence="9" type="ORF">HRJ53_06805</name>
</gene>
<organism evidence="9 10">
    <name type="scientific">Candidatus Acidiferrum panamense</name>
    <dbReference type="NCBI Taxonomy" id="2741543"/>
    <lineage>
        <taxon>Bacteria</taxon>
        <taxon>Pseudomonadati</taxon>
        <taxon>Acidobacteriota</taxon>
        <taxon>Terriglobia</taxon>
        <taxon>Candidatus Acidiferrales</taxon>
        <taxon>Candidatus Acidiferrum</taxon>
    </lineage>
</organism>
<evidence type="ECO:0000313" key="10">
    <source>
        <dbReference type="Proteomes" id="UP000567293"/>
    </source>
</evidence>
<keyword evidence="6 8" id="KW-0472">Membrane</keyword>
<dbReference type="Proteomes" id="UP000567293">
    <property type="component" value="Unassembled WGS sequence"/>
</dbReference>
<keyword evidence="3" id="KW-1003">Cell membrane</keyword>
<dbReference type="GO" id="GO:0005886">
    <property type="term" value="C:plasma membrane"/>
    <property type="evidence" value="ECO:0007669"/>
    <property type="project" value="UniProtKB-SubCell"/>
</dbReference>
<evidence type="ECO:0000256" key="6">
    <source>
        <dbReference type="ARBA" id="ARBA00023136"/>
    </source>
</evidence>
<proteinExistence type="inferred from homology"/>
<evidence type="ECO:0000313" key="9">
    <source>
        <dbReference type="EMBL" id="MBA0084685.1"/>
    </source>
</evidence>
<protein>
    <submittedName>
        <fullName evidence="9">Biopolymer transporter ExbD</fullName>
    </submittedName>
</protein>
<comment type="similarity">
    <text evidence="2 7">Belongs to the ExbD/TolR family.</text>
</comment>
<evidence type="ECO:0000256" key="3">
    <source>
        <dbReference type="ARBA" id="ARBA00022475"/>
    </source>
</evidence>
<keyword evidence="7" id="KW-0653">Protein transport</keyword>